<proteinExistence type="predicted"/>
<dbReference type="EMBL" id="AP004864">
    <property type="protein sequence ID" value="BAD21884.1"/>
    <property type="molecule type" value="Genomic_DNA"/>
</dbReference>
<protein>
    <submittedName>
        <fullName evidence="1">Uncharacterized protein</fullName>
    </submittedName>
</protein>
<sequence>MSLESRSAAGLPPLHTPQECYHHSCLRFRHGLRRVGARRMQTEEAAGEVVGGVVSGGGAWRVRLVRALGASVLTAKRGGLRARHAAQVLDEMPHEGKALFQLRPSGMSARQGQPP</sequence>
<dbReference type="AlphaFoldDB" id="Q6K763"/>
<accession>Q6K763</accession>
<evidence type="ECO:0000313" key="2">
    <source>
        <dbReference type="Proteomes" id="UP000000763"/>
    </source>
</evidence>
<gene>
    <name evidence="1" type="primary">OSJNBa0048K16.14</name>
</gene>
<organism evidence="1 2">
    <name type="scientific">Oryza sativa subsp. japonica</name>
    <name type="common">Rice</name>
    <dbReference type="NCBI Taxonomy" id="39947"/>
    <lineage>
        <taxon>Eukaryota</taxon>
        <taxon>Viridiplantae</taxon>
        <taxon>Streptophyta</taxon>
        <taxon>Embryophyta</taxon>
        <taxon>Tracheophyta</taxon>
        <taxon>Spermatophyta</taxon>
        <taxon>Magnoliopsida</taxon>
        <taxon>Liliopsida</taxon>
        <taxon>Poales</taxon>
        <taxon>Poaceae</taxon>
        <taxon>BOP clade</taxon>
        <taxon>Oryzoideae</taxon>
        <taxon>Oryzeae</taxon>
        <taxon>Oryzinae</taxon>
        <taxon>Oryza</taxon>
        <taxon>Oryza sativa</taxon>
    </lineage>
</organism>
<reference evidence="2" key="2">
    <citation type="journal article" date="2008" name="Nucleic Acids Res.">
        <title>The rice annotation project database (RAP-DB): 2008 update.</title>
        <authorList>
            <consortium name="The rice annotation project (RAP)"/>
        </authorList>
    </citation>
    <scope>GENOME REANNOTATION</scope>
    <source>
        <strain evidence="2">cv. Nipponbare</strain>
    </source>
</reference>
<evidence type="ECO:0000313" key="1">
    <source>
        <dbReference type="EMBL" id="BAD21884.1"/>
    </source>
</evidence>
<reference evidence="2" key="1">
    <citation type="journal article" date="2005" name="Nature">
        <title>The map-based sequence of the rice genome.</title>
        <authorList>
            <consortium name="International rice genome sequencing project (IRGSP)"/>
            <person name="Matsumoto T."/>
            <person name="Wu J."/>
            <person name="Kanamori H."/>
            <person name="Katayose Y."/>
            <person name="Fujisawa M."/>
            <person name="Namiki N."/>
            <person name="Mizuno H."/>
            <person name="Yamamoto K."/>
            <person name="Antonio B.A."/>
            <person name="Baba T."/>
            <person name="Sakata K."/>
            <person name="Nagamura Y."/>
            <person name="Aoki H."/>
            <person name="Arikawa K."/>
            <person name="Arita K."/>
            <person name="Bito T."/>
            <person name="Chiden Y."/>
            <person name="Fujitsuka N."/>
            <person name="Fukunaka R."/>
            <person name="Hamada M."/>
            <person name="Harada C."/>
            <person name="Hayashi A."/>
            <person name="Hijishita S."/>
            <person name="Honda M."/>
            <person name="Hosokawa S."/>
            <person name="Ichikawa Y."/>
            <person name="Idonuma A."/>
            <person name="Iijima M."/>
            <person name="Ikeda M."/>
            <person name="Ikeno M."/>
            <person name="Ito K."/>
            <person name="Ito S."/>
            <person name="Ito T."/>
            <person name="Ito Y."/>
            <person name="Ito Y."/>
            <person name="Iwabuchi A."/>
            <person name="Kamiya K."/>
            <person name="Karasawa W."/>
            <person name="Kurita K."/>
            <person name="Katagiri S."/>
            <person name="Kikuta A."/>
            <person name="Kobayashi H."/>
            <person name="Kobayashi N."/>
            <person name="Machita K."/>
            <person name="Maehara T."/>
            <person name="Masukawa M."/>
            <person name="Mizubayashi T."/>
            <person name="Mukai Y."/>
            <person name="Nagasaki H."/>
            <person name="Nagata Y."/>
            <person name="Naito S."/>
            <person name="Nakashima M."/>
            <person name="Nakama Y."/>
            <person name="Nakamichi Y."/>
            <person name="Nakamura M."/>
            <person name="Meguro A."/>
            <person name="Negishi M."/>
            <person name="Ohta I."/>
            <person name="Ohta T."/>
            <person name="Okamoto M."/>
            <person name="Ono N."/>
            <person name="Saji S."/>
            <person name="Sakaguchi M."/>
            <person name="Sakai K."/>
            <person name="Shibata M."/>
            <person name="Shimokawa T."/>
            <person name="Song J."/>
            <person name="Takazaki Y."/>
            <person name="Terasawa K."/>
            <person name="Tsugane M."/>
            <person name="Tsuji K."/>
            <person name="Ueda S."/>
            <person name="Waki K."/>
            <person name="Yamagata H."/>
            <person name="Yamamoto M."/>
            <person name="Yamamoto S."/>
            <person name="Yamane H."/>
            <person name="Yoshiki S."/>
            <person name="Yoshihara R."/>
            <person name="Yukawa K."/>
            <person name="Zhong H."/>
            <person name="Yano M."/>
            <person name="Yuan Q."/>
            <person name="Ouyang S."/>
            <person name="Liu J."/>
            <person name="Jones K.M."/>
            <person name="Gansberger K."/>
            <person name="Moffat K."/>
            <person name="Hill J."/>
            <person name="Bera J."/>
            <person name="Fadrosh D."/>
            <person name="Jin S."/>
            <person name="Johri S."/>
            <person name="Kim M."/>
            <person name="Overton L."/>
            <person name="Reardon M."/>
            <person name="Tsitrin T."/>
            <person name="Vuong H."/>
            <person name="Weaver B."/>
            <person name="Ciecko A."/>
            <person name="Tallon L."/>
            <person name="Jackson J."/>
            <person name="Pai G."/>
            <person name="Aken S.V."/>
            <person name="Utterback T."/>
            <person name="Reidmuller S."/>
            <person name="Feldblyum T."/>
            <person name="Hsiao J."/>
            <person name="Zismann V."/>
            <person name="Iobst S."/>
            <person name="de Vazeille A.R."/>
            <person name="Buell C.R."/>
            <person name="Ying K."/>
            <person name="Li Y."/>
            <person name="Lu T."/>
            <person name="Huang Y."/>
            <person name="Zhao Q."/>
            <person name="Feng Q."/>
            <person name="Zhang L."/>
            <person name="Zhu J."/>
            <person name="Weng Q."/>
            <person name="Mu J."/>
            <person name="Lu Y."/>
            <person name="Fan D."/>
            <person name="Liu Y."/>
            <person name="Guan J."/>
            <person name="Zhang Y."/>
            <person name="Yu S."/>
            <person name="Liu X."/>
            <person name="Zhang Y."/>
            <person name="Hong G."/>
            <person name="Han B."/>
            <person name="Choisne N."/>
            <person name="Demange N."/>
            <person name="Orjeda G."/>
            <person name="Samain S."/>
            <person name="Cattolico L."/>
            <person name="Pelletier E."/>
            <person name="Couloux A."/>
            <person name="Segurens B."/>
            <person name="Wincker P."/>
            <person name="D'Hont A."/>
            <person name="Scarpelli C."/>
            <person name="Weissenbach J."/>
            <person name="Salanoubat M."/>
            <person name="Quetier F."/>
            <person name="Yu Y."/>
            <person name="Kim H.R."/>
            <person name="Rambo T."/>
            <person name="Currie J."/>
            <person name="Collura K."/>
            <person name="Luo M."/>
            <person name="Yang T."/>
            <person name="Ammiraju J.S.S."/>
            <person name="Engler F."/>
            <person name="Soderlund C."/>
            <person name="Wing R.A."/>
            <person name="Palmer L.E."/>
            <person name="de la Bastide M."/>
            <person name="Spiegel L."/>
            <person name="Nascimento L."/>
            <person name="Zutavern T."/>
            <person name="O'Shaughnessy A."/>
            <person name="Dike S."/>
            <person name="Dedhia N."/>
            <person name="Preston R."/>
            <person name="Balija V."/>
            <person name="McCombie W.R."/>
            <person name="Chow T."/>
            <person name="Chen H."/>
            <person name="Chung M."/>
            <person name="Chen C."/>
            <person name="Shaw J."/>
            <person name="Wu H."/>
            <person name="Hsiao K."/>
            <person name="Chao Y."/>
            <person name="Chu M."/>
            <person name="Cheng C."/>
            <person name="Hour A."/>
            <person name="Lee P."/>
            <person name="Lin S."/>
            <person name="Lin Y."/>
            <person name="Liou J."/>
            <person name="Liu S."/>
            <person name="Hsing Y."/>
            <person name="Raghuvanshi S."/>
            <person name="Mohanty A."/>
            <person name="Bharti A.K."/>
            <person name="Gaur A."/>
            <person name="Gupta V."/>
            <person name="Kumar D."/>
            <person name="Ravi V."/>
            <person name="Vij S."/>
            <person name="Kapur A."/>
            <person name="Khurana P."/>
            <person name="Khurana P."/>
            <person name="Khurana J.P."/>
            <person name="Tyagi A.K."/>
            <person name="Gaikwad K."/>
            <person name="Singh A."/>
            <person name="Dalal V."/>
            <person name="Srivastava S."/>
            <person name="Dixit A."/>
            <person name="Pal A.K."/>
            <person name="Ghazi I.A."/>
            <person name="Yadav M."/>
            <person name="Pandit A."/>
            <person name="Bhargava A."/>
            <person name="Sureshbabu K."/>
            <person name="Batra K."/>
            <person name="Sharma T.R."/>
            <person name="Mohapatra T."/>
            <person name="Singh N.K."/>
            <person name="Messing J."/>
            <person name="Nelson A.B."/>
            <person name="Fuks G."/>
            <person name="Kavchok S."/>
            <person name="Keizer G."/>
            <person name="Linton E."/>
            <person name="Llaca V."/>
            <person name="Song R."/>
            <person name="Tanyolac B."/>
            <person name="Young S."/>
            <person name="Ho-Il K."/>
            <person name="Hahn J.H."/>
            <person name="Sangsakoo G."/>
            <person name="Vanavichit A."/>
            <person name="de Mattos Luiz.A.T."/>
            <person name="Zimmer P.D."/>
            <person name="Malone G."/>
            <person name="Dellagostin O."/>
            <person name="de Oliveira A.C."/>
            <person name="Bevan M."/>
            <person name="Bancroft I."/>
            <person name="Minx P."/>
            <person name="Cordum H."/>
            <person name="Wilson R."/>
            <person name="Cheng Z."/>
            <person name="Jin W."/>
            <person name="Jiang J."/>
            <person name="Leong S.A."/>
            <person name="Iwama H."/>
            <person name="Gojobori T."/>
            <person name="Itoh T."/>
            <person name="Niimura Y."/>
            <person name="Fujii Y."/>
            <person name="Habara T."/>
            <person name="Sakai H."/>
            <person name="Sato Y."/>
            <person name="Wilson G."/>
            <person name="Kumar K."/>
            <person name="McCouch S."/>
            <person name="Juretic N."/>
            <person name="Hoen D."/>
            <person name="Wright S."/>
            <person name="Bruskiewich R."/>
            <person name="Bureau T."/>
            <person name="Miyao A."/>
            <person name="Hirochika H."/>
            <person name="Nishikawa T."/>
            <person name="Kadowaki K."/>
            <person name="Sugiura M."/>
            <person name="Burr B."/>
            <person name="Sasaki T."/>
        </authorList>
    </citation>
    <scope>NUCLEOTIDE SEQUENCE [LARGE SCALE GENOMIC DNA]</scope>
    <source>
        <strain evidence="2">cv. Nipponbare</strain>
    </source>
</reference>
<name>Q6K763_ORYSJ</name>
<dbReference type="Proteomes" id="UP000000763">
    <property type="component" value="Chromosome 2"/>
</dbReference>